<sequence>MNTSSAGEVFGKWKGLMVVNQIRQMAEDNQQLLYLKNKVVEEQLEEFSGIVNEKLRKTEEENRIVRLRTQMHHEQNKEERDALIEEHAEKLTAMKRRKLEIESLLLDEPAS</sequence>
<keyword evidence="3" id="KW-1185">Reference proteome</keyword>
<feature type="coiled-coil region" evidence="1">
    <location>
        <begin position="50"/>
        <end position="77"/>
    </location>
</feature>
<dbReference type="Proteomes" id="UP000886885">
    <property type="component" value="Chromosome 4A"/>
</dbReference>
<evidence type="ECO:0000256" key="1">
    <source>
        <dbReference type="SAM" id="Coils"/>
    </source>
</evidence>
<accession>A0A8X8AE54</accession>
<dbReference type="PANTHER" id="PTHR46602:SF1">
    <property type="entry name" value="PROTEIN SUPPRESSOR OF GENE SILENCING 3"/>
    <property type="match status" value="1"/>
</dbReference>
<proteinExistence type="predicted"/>
<dbReference type="AlphaFoldDB" id="A0A8X8AE54"/>
<name>A0A8X8AE54_POPTO</name>
<organism evidence="2 3">
    <name type="scientific">Populus tomentosa</name>
    <name type="common">Chinese white poplar</name>
    <dbReference type="NCBI Taxonomy" id="118781"/>
    <lineage>
        <taxon>Eukaryota</taxon>
        <taxon>Viridiplantae</taxon>
        <taxon>Streptophyta</taxon>
        <taxon>Embryophyta</taxon>
        <taxon>Tracheophyta</taxon>
        <taxon>Spermatophyta</taxon>
        <taxon>Magnoliopsida</taxon>
        <taxon>eudicotyledons</taxon>
        <taxon>Gunneridae</taxon>
        <taxon>Pentapetalae</taxon>
        <taxon>rosids</taxon>
        <taxon>fabids</taxon>
        <taxon>Malpighiales</taxon>
        <taxon>Salicaceae</taxon>
        <taxon>Saliceae</taxon>
        <taxon>Populus</taxon>
    </lineage>
</organism>
<reference evidence="2" key="1">
    <citation type="journal article" date="2020" name="bioRxiv">
        <title>Hybrid origin of Populus tomentosa Carr. identified through genome sequencing and phylogenomic analysis.</title>
        <authorList>
            <person name="An X."/>
            <person name="Gao K."/>
            <person name="Chen Z."/>
            <person name="Li J."/>
            <person name="Yang X."/>
            <person name="Yang X."/>
            <person name="Zhou J."/>
            <person name="Guo T."/>
            <person name="Zhao T."/>
            <person name="Huang S."/>
            <person name="Miao D."/>
            <person name="Khan W.U."/>
            <person name="Rao P."/>
            <person name="Ye M."/>
            <person name="Lei B."/>
            <person name="Liao W."/>
            <person name="Wang J."/>
            <person name="Ji L."/>
            <person name="Li Y."/>
            <person name="Guo B."/>
            <person name="Mustafa N.S."/>
            <person name="Li S."/>
            <person name="Yun Q."/>
            <person name="Keller S.R."/>
            <person name="Mao J."/>
            <person name="Zhang R."/>
            <person name="Strauss S.H."/>
        </authorList>
    </citation>
    <scope>NUCLEOTIDE SEQUENCE</scope>
    <source>
        <strain evidence="2">GM15</strain>
        <tissue evidence="2">Leaf</tissue>
    </source>
</reference>
<dbReference type="OrthoDB" id="1750130at2759"/>
<dbReference type="InterPro" id="IPR044287">
    <property type="entry name" value="SGS3"/>
</dbReference>
<dbReference type="EMBL" id="JAAWWB010000007">
    <property type="protein sequence ID" value="KAG6779395.1"/>
    <property type="molecule type" value="Genomic_DNA"/>
</dbReference>
<evidence type="ECO:0000313" key="2">
    <source>
        <dbReference type="EMBL" id="KAG6779395.1"/>
    </source>
</evidence>
<comment type="caution">
    <text evidence="2">The sequence shown here is derived from an EMBL/GenBank/DDBJ whole genome shotgun (WGS) entry which is preliminary data.</text>
</comment>
<protein>
    <submittedName>
        <fullName evidence="2">Uncharacterized protein</fullName>
    </submittedName>
</protein>
<dbReference type="PANTHER" id="PTHR46602">
    <property type="entry name" value="PROTEIN SUPPRESSOR OF GENE SILENCING 3"/>
    <property type="match status" value="1"/>
</dbReference>
<gene>
    <name evidence="2" type="ORF">POTOM_015775</name>
</gene>
<evidence type="ECO:0000313" key="3">
    <source>
        <dbReference type="Proteomes" id="UP000886885"/>
    </source>
</evidence>
<dbReference type="GO" id="GO:0031047">
    <property type="term" value="P:regulatory ncRNA-mediated gene silencing"/>
    <property type="evidence" value="ECO:0007669"/>
    <property type="project" value="InterPro"/>
</dbReference>
<keyword evidence="1" id="KW-0175">Coiled coil</keyword>
<dbReference type="GO" id="GO:0051607">
    <property type="term" value="P:defense response to virus"/>
    <property type="evidence" value="ECO:0007669"/>
    <property type="project" value="InterPro"/>
</dbReference>